<sequence length="58" mass="6793">MQFGYSKTFTNVRPHFPQIVVPPFSLRFNQFLNVGVTILYGRLPVNTLLSSRTWKCFQ</sequence>
<dbReference type="AlphaFoldDB" id="A0A0A9FIF1"/>
<dbReference type="EMBL" id="GBRH01189858">
    <property type="protein sequence ID" value="JAE08038.1"/>
    <property type="molecule type" value="Transcribed_RNA"/>
</dbReference>
<proteinExistence type="predicted"/>
<organism evidence="1">
    <name type="scientific">Arundo donax</name>
    <name type="common">Giant reed</name>
    <name type="synonym">Donax arundinaceus</name>
    <dbReference type="NCBI Taxonomy" id="35708"/>
    <lineage>
        <taxon>Eukaryota</taxon>
        <taxon>Viridiplantae</taxon>
        <taxon>Streptophyta</taxon>
        <taxon>Embryophyta</taxon>
        <taxon>Tracheophyta</taxon>
        <taxon>Spermatophyta</taxon>
        <taxon>Magnoliopsida</taxon>
        <taxon>Liliopsida</taxon>
        <taxon>Poales</taxon>
        <taxon>Poaceae</taxon>
        <taxon>PACMAD clade</taxon>
        <taxon>Arundinoideae</taxon>
        <taxon>Arundineae</taxon>
        <taxon>Arundo</taxon>
    </lineage>
</organism>
<reference evidence="1" key="2">
    <citation type="journal article" date="2015" name="Data Brief">
        <title>Shoot transcriptome of the giant reed, Arundo donax.</title>
        <authorList>
            <person name="Barrero R.A."/>
            <person name="Guerrero F.D."/>
            <person name="Moolhuijzen P."/>
            <person name="Goolsby J.A."/>
            <person name="Tidwell J."/>
            <person name="Bellgard S.E."/>
            <person name="Bellgard M.I."/>
        </authorList>
    </citation>
    <scope>NUCLEOTIDE SEQUENCE</scope>
    <source>
        <tissue evidence="1">Shoot tissue taken approximately 20 cm above the soil surface</tissue>
    </source>
</reference>
<accession>A0A0A9FIF1</accession>
<reference evidence="1" key="1">
    <citation type="submission" date="2014-09" db="EMBL/GenBank/DDBJ databases">
        <authorList>
            <person name="Magalhaes I.L.F."/>
            <person name="Oliveira U."/>
            <person name="Santos F.R."/>
            <person name="Vidigal T.H.D.A."/>
            <person name="Brescovit A.D."/>
            <person name="Santos A.J."/>
        </authorList>
    </citation>
    <scope>NUCLEOTIDE SEQUENCE</scope>
    <source>
        <tissue evidence="1">Shoot tissue taken approximately 20 cm above the soil surface</tissue>
    </source>
</reference>
<protein>
    <submittedName>
        <fullName evidence="1">Uncharacterized protein</fullName>
    </submittedName>
</protein>
<name>A0A0A9FIF1_ARUDO</name>
<evidence type="ECO:0000313" key="1">
    <source>
        <dbReference type="EMBL" id="JAE08038.1"/>
    </source>
</evidence>